<evidence type="ECO:0000313" key="2">
    <source>
        <dbReference type="EMBL" id="RKO82821.1"/>
    </source>
</evidence>
<protein>
    <recommendedName>
        <fullName evidence="1">Integrase zinc-binding domain-containing protein</fullName>
    </recommendedName>
</protein>
<dbReference type="AlphaFoldDB" id="A0A4P9VTG6"/>
<accession>A0A4P9VTG6</accession>
<reference evidence="3" key="1">
    <citation type="journal article" date="2018" name="Nat. Microbiol.">
        <title>Leveraging single-cell genomics to expand the fungal tree of life.</title>
        <authorList>
            <person name="Ahrendt S.R."/>
            <person name="Quandt C.A."/>
            <person name="Ciobanu D."/>
            <person name="Clum A."/>
            <person name="Salamov A."/>
            <person name="Andreopoulos B."/>
            <person name="Cheng J.F."/>
            <person name="Woyke T."/>
            <person name="Pelin A."/>
            <person name="Henrissat B."/>
            <person name="Reynolds N.K."/>
            <person name="Benny G.L."/>
            <person name="Smith M.E."/>
            <person name="James T.Y."/>
            <person name="Grigoriev I.V."/>
        </authorList>
    </citation>
    <scope>NUCLEOTIDE SEQUENCE [LARGE SCALE GENOMIC DNA]</scope>
</reference>
<dbReference type="InterPro" id="IPR041588">
    <property type="entry name" value="Integrase_H2C2"/>
</dbReference>
<proteinExistence type="predicted"/>
<name>A0A4P9VTG6_9FUNG</name>
<evidence type="ECO:0000313" key="3">
    <source>
        <dbReference type="Proteomes" id="UP000269721"/>
    </source>
</evidence>
<evidence type="ECO:0000259" key="1">
    <source>
        <dbReference type="Pfam" id="PF17921"/>
    </source>
</evidence>
<feature type="domain" description="Integrase zinc-binding" evidence="1">
    <location>
        <begin position="29"/>
        <end position="74"/>
    </location>
</feature>
<dbReference type="Gene3D" id="1.10.340.70">
    <property type="match status" value="1"/>
</dbReference>
<organism evidence="2 3">
    <name type="scientific">Blyttiomyces helicus</name>
    <dbReference type="NCBI Taxonomy" id="388810"/>
    <lineage>
        <taxon>Eukaryota</taxon>
        <taxon>Fungi</taxon>
        <taxon>Fungi incertae sedis</taxon>
        <taxon>Chytridiomycota</taxon>
        <taxon>Chytridiomycota incertae sedis</taxon>
        <taxon>Chytridiomycetes</taxon>
        <taxon>Chytridiomycetes incertae sedis</taxon>
        <taxon>Blyttiomyces</taxon>
    </lineage>
</organism>
<dbReference type="Pfam" id="PF17921">
    <property type="entry name" value="Integrase_H2C2"/>
    <property type="match status" value="1"/>
</dbReference>
<dbReference type="Proteomes" id="UP000269721">
    <property type="component" value="Unassembled WGS sequence"/>
</dbReference>
<sequence length="179" mass="20070">MQKKTPKPSGLAKNKFDCNYLHYDRQLYVPEVMSGSIMDRYHHRTTVKGHPGQTKTIKKLITNCYWPSMVAEIKIDTNPMRFIEDYRDKWLKHDRPVMIGKLPLVAAGTGANGAFGAVVVLVSQKERELTFWTPGGSRRPFLAHVQSHIESNSNPKKKLTGVVTSIAPLDAELVRVAGA</sequence>
<keyword evidence="3" id="KW-1185">Reference proteome</keyword>
<gene>
    <name evidence="2" type="ORF">BDK51DRAFT_52042</name>
</gene>
<dbReference type="EMBL" id="ML002046">
    <property type="protein sequence ID" value="RKO82821.1"/>
    <property type="molecule type" value="Genomic_DNA"/>
</dbReference>